<dbReference type="GO" id="GO:0016887">
    <property type="term" value="F:ATP hydrolysis activity"/>
    <property type="evidence" value="ECO:0007669"/>
    <property type="project" value="InterPro"/>
</dbReference>
<keyword evidence="4 7" id="KW-0067">ATP-binding</keyword>
<evidence type="ECO:0000256" key="2">
    <source>
        <dbReference type="ARBA" id="ARBA00022448"/>
    </source>
</evidence>
<keyword evidence="5" id="KW-1133">Transmembrane helix</keyword>
<feature type="transmembrane region" description="Helical" evidence="5">
    <location>
        <begin position="6"/>
        <end position="25"/>
    </location>
</feature>
<keyword evidence="8" id="KW-1185">Reference proteome</keyword>
<feature type="domain" description="ABC transporter" evidence="6">
    <location>
        <begin position="79"/>
        <end position="305"/>
    </location>
</feature>
<name>A0A7T0LMS5_9ACTO</name>
<evidence type="ECO:0000313" key="8">
    <source>
        <dbReference type="Proteomes" id="UP000594637"/>
    </source>
</evidence>
<evidence type="ECO:0000256" key="4">
    <source>
        <dbReference type="ARBA" id="ARBA00022840"/>
    </source>
</evidence>
<dbReference type="PROSITE" id="PS50893">
    <property type="entry name" value="ABC_TRANSPORTER_2"/>
    <property type="match status" value="1"/>
</dbReference>
<accession>A0A7T0LMS5</accession>
<evidence type="ECO:0000256" key="3">
    <source>
        <dbReference type="ARBA" id="ARBA00022741"/>
    </source>
</evidence>
<sequence>MEAPQFPHVALILLFAIPLFAFVYFSPRVAPFAGGSDDIRVTGKRQGQSIKLLIPRSGKVLASRDNAVAAPLNSPVRAIEIRALRKNYDGHEVLHDITVNVGYGAITCLLGPNGAGKTTLMRILVGHEAMSAGAASISLAGTETLADRAVGYIPDSSLVYPLLTVREHLRLVEAVYGLGRFSRAREERFLEALGLDEHADVLASKLSKGLKKRLMLACAVRQGARVLILDEPFDGLDPAGQEMLMSLVEQLRDQGRCMLVSTHRLDIAERVADELIVLDHGTLVFSGTPAQFVRIGQAAGRQVSGDQTAFEAAFAAVSNRNESRPRLHEFGGMAP</sequence>
<evidence type="ECO:0000313" key="7">
    <source>
        <dbReference type="EMBL" id="QPL06223.1"/>
    </source>
</evidence>
<keyword evidence="5" id="KW-0812">Transmembrane</keyword>
<dbReference type="PANTHER" id="PTHR43335:SF2">
    <property type="entry name" value="ABC TRANSPORTER, ATP-BINDING PROTEIN"/>
    <property type="match status" value="1"/>
</dbReference>
<reference evidence="7 8" key="1">
    <citation type="submission" date="2020-11" db="EMBL/GenBank/DDBJ databases">
        <title>Actinomyces sp. ZJ750.</title>
        <authorList>
            <person name="Zhou J."/>
        </authorList>
    </citation>
    <scope>NUCLEOTIDE SEQUENCE [LARGE SCALE GENOMIC DNA]</scope>
    <source>
        <strain evidence="7 8">ZJ750</strain>
    </source>
</reference>
<evidence type="ECO:0000256" key="1">
    <source>
        <dbReference type="ARBA" id="ARBA00005417"/>
    </source>
</evidence>
<dbReference type="Gene3D" id="3.40.50.300">
    <property type="entry name" value="P-loop containing nucleotide triphosphate hydrolases"/>
    <property type="match status" value="1"/>
</dbReference>
<keyword evidence="5" id="KW-0472">Membrane</keyword>
<dbReference type="AlphaFoldDB" id="A0A7T0LMS5"/>
<dbReference type="KEGG" id="arep:ID810_04750"/>
<dbReference type="InterPro" id="IPR027417">
    <property type="entry name" value="P-loop_NTPase"/>
</dbReference>
<keyword evidence="2" id="KW-0813">Transport</keyword>
<organism evidence="7 8">
    <name type="scientific">Actinomyces respiraculi</name>
    <dbReference type="NCBI Taxonomy" id="2744574"/>
    <lineage>
        <taxon>Bacteria</taxon>
        <taxon>Bacillati</taxon>
        <taxon>Actinomycetota</taxon>
        <taxon>Actinomycetes</taxon>
        <taxon>Actinomycetales</taxon>
        <taxon>Actinomycetaceae</taxon>
        <taxon>Actinomyces</taxon>
    </lineage>
</organism>
<dbReference type="PANTHER" id="PTHR43335">
    <property type="entry name" value="ABC TRANSPORTER, ATP-BINDING PROTEIN"/>
    <property type="match status" value="1"/>
</dbReference>
<comment type="similarity">
    <text evidence="1">Belongs to the ABC transporter superfamily.</text>
</comment>
<dbReference type="Proteomes" id="UP000594637">
    <property type="component" value="Chromosome"/>
</dbReference>
<proteinExistence type="inferred from homology"/>
<evidence type="ECO:0000259" key="6">
    <source>
        <dbReference type="PROSITE" id="PS50893"/>
    </source>
</evidence>
<keyword evidence="3" id="KW-0547">Nucleotide-binding</keyword>
<dbReference type="Pfam" id="PF00005">
    <property type="entry name" value="ABC_tran"/>
    <property type="match status" value="1"/>
</dbReference>
<dbReference type="EMBL" id="CP063989">
    <property type="protein sequence ID" value="QPL06223.1"/>
    <property type="molecule type" value="Genomic_DNA"/>
</dbReference>
<dbReference type="SUPFAM" id="SSF52540">
    <property type="entry name" value="P-loop containing nucleoside triphosphate hydrolases"/>
    <property type="match status" value="1"/>
</dbReference>
<dbReference type="InterPro" id="IPR003593">
    <property type="entry name" value="AAA+_ATPase"/>
</dbReference>
<dbReference type="SMART" id="SM00382">
    <property type="entry name" value="AAA"/>
    <property type="match status" value="1"/>
</dbReference>
<gene>
    <name evidence="7" type="ORF">ID810_04750</name>
</gene>
<evidence type="ECO:0000256" key="5">
    <source>
        <dbReference type="SAM" id="Phobius"/>
    </source>
</evidence>
<protein>
    <submittedName>
        <fullName evidence="7">ABC transporter ATP-binding protein</fullName>
    </submittedName>
</protein>
<dbReference type="GO" id="GO:0005524">
    <property type="term" value="F:ATP binding"/>
    <property type="evidence" value="ECO:0007669"/>
    <property type="project" value="UniProtKB-KW"/>
</dbReference>
<dbReference type="InterPro" id="IPR003439">
    <property type="entry name" value="ABC_transporter-like_ATP-bd"/>
</dbReference>
<dbReference type="RefSeq" id="WP_166857649.1">
    <property type="nucleotide sequence ID" value="NZ_CP063989.1"/>
</dbReference>